<evidence type="ECO:0000313" key="2">
    <source>
        <dbReference type="Proteomes" id="UP000004431"/>
    </source>
</evidence>
<proteinExistence type="predicted"/>
<sequence>MRDAHENAVNYRRFAANMQKAERTHALNLQQAQRVHVKRTGA</sequence>
<organism evidence="1 2">
    <name type="scientific">Fannyhessea vaginae PB189-T1-4</name>
    <dbReference type="NCBI Taxonomy" id="866774"/>
    <lineage>
        <taxon>Bacteria</taxon>
        <taxon>Bacillati</taxon>
        <taxon>Actinomycetota</taxon>
        <taxon>Coriobacteriia</taxon>
        <taxon>Coriobacteriales</taxon>
        <taxon>Atopobiaceae</taxon>
        <taxon>Fannyhessea</taxon>
    </lineage>
</organism>
<protein>
    <submittedName>
        <fullName evidence="1">Uncharacterized protein</fullName>
    </submittedName>
</protein>
<reference evidence="1 2" key="1">
    <citation type="submission" date="2010-08" db="EMBL/GenBank/DDBJ databases">
        <authorList>
            <person name="Durkin A.S."/>
            <person name="Madupu R."/>
            <person name="Torralba M."/>
            <person name="Gillis M."/>
            <person name="Methe B."/>
            <person name="Sutton G."/>
            <person name="Nelson K.E."/>
        </authorList>
    </citation>
    <scope>NUCLEOTIDE SEQUENCE [LARGE SCALE GENOMIC DNA]</scope>
    <source>
        <strain evidence="1 2">PB189-T1-4</strain>
    </source>
</reference>
<name>A0ABN0B157_9ACTN</name>
<dbReference type="Proteomes" id="UP000004431">
    <property type="component" value="Unassembled WGS sequence"/>
</dbReference>
<evidence type="ECO:0000313" key="1">
    <source>
        <dbReference type="EMBL" id="EFL44535.1"/>
    </source>
</evidence>
<accession>A0ABN0B157</accession>
<comment type="caution">
    <text evidence="1">The sequence shown here is derived from an EMBL/GenBank/DDBJ whole genome shotgun (WGS) entry which is preliminary data.</text>
</comment>
<keyword evidence="2" id="KW-1185">Reference proteome</keyword>
<dbReference type="EMBL" id="AEDQ01000010">
    <property type="protein sequence ID" value="EFL44535.1"/>
    <property type="molecule type" value="Genomic_DNA"/>
</dbReference>
<gene>
    <name evidence="1" type="ORF">HMPREF9248_1183</name>
</gene>